<dbReference type="GO" id="GO:0048038">
    <property type="term" value="F:quinone binding"/>
    <property type="evidence" value="ECO:0007669"/>
    <property type="project" value="UniProtKB-KW"/>
</dbReference>
<feature type="transmembrane region" description="Helical" evidence="10">
    <location>
        <begin position="298"/>
        <end position="315"/>
    </location>
</feature>
<dbReference type="Gene3D" id="3.90.70.10">
    <property type="entry name" value="Cysteine proteinases"/>
    <property type="match status" value="1"/>
</dbReference>
<evidence type="ECO:0000259" key="11">
    <source>
        <dbReference type="PROSITE" id="PS50990"/>
    </source>
</evidence>
<keyword evidence="6" id="KW-0560">Oxidoreductase</keyword>
<dbReference type="Gene3D" id="3.40.30.10">
    <property type="entry name" value="Glutaredoxin"/>
    <property type="match status" value="1"/>
</dbReference>
<dbReference type="GO" id="GO:0006508">
    <property type="term" value="P:proteolysis"/>
    <property type="evidence" value="ECO:0007669"/>
    <property type="project" value="InterPro"/>
</dbReference>
<dbReference type="GO" id="GO:0008233">
    <property type="term" value="F:peptidase activity"/>
    <property type="evidence" value="ECO:0007669"/>
    <property type="project" value="InterPro"/>
</dbReference>
<evidence type="ECO:0000256" key="4">
    <source>
        <dbReference type="ARBA" id="ARBA00022719"/>
    </source>
</evidence>
<keyword evidence="3 10" id="KW-0812">Transmembrane</keyword>
<evidence type="ECO:0000256" key="8">
    <source>
        <dbReference type="ARBA" id="ARBA00023157"/>
    </source>
</evidence>
<accession>A0A1T4SLJ8</accession>
<comment type="similarity">
    <text evidence="2">Belongs to the VKOR family.</text>
</comment>
<keyword evidence="5 10" id="KW-1133">Transmembrane helix</keyword>
<dbReference type="InterPro" id="IPR012336">
    <property type="entry name" value="Thioredoxin-like_fold"/>
</dbReference>
<evidence type="ECO:0000256" key="6">
    <source>
        <dbReference type="ARBA" id="ARBA00023002"/>
    </source>
</evidence>
<feature type="domain" description="Peptidase C39" evidence="11">
    <location>
        <begin position="4"/>
        <end position="133"/>
    </location>
</feature>
<keyword evidence="8" id="KW-1015">Disulfide bond</keyword>
<dbReference type="EMBL" id="FUWZ01000003">
    <property type="protein sequence ID" value="SKA29067.1"/>
    <property type="molecule type" value="Genomic_DNA"/>
</dbReference>
<dbReference type="GO" id="GO:0016020">
    <property type="term" value="C:membrane"/>
    <property type="evidence" value="ECO:0007669"/>
    <property type="project" value="UniProtKB-SubCell"/>
</dbReference>
<evidence type="ECO:0000256" key="7">
    <source>
        <dbReference type="ARBA" id="ARBA00023136"/>
    </source>
</evidence>
<feature type="transmembrane region" description="Helical" evidence="10">
    <location>
        <begin position="242"/>
        <end position="261"/>
    </location>
</feature>
<dbReference type="Proteomes" id="UP000190367">
    <property type="component" value="Unassembled WGS sequence"/>
</dbReference>
<evidence type="ECO:0000256" key="5">
    <source>
        <dbReference type="ARBA" id="ARBA00022989"/>
    </source>
</evidence>
<dbReference type="Gene3D" id="1.20.1440.130">
    <property type="entry name" value="VKOR domain"/>
    <property type="match status" value="1"/>
</dbReference>
<feature type="transmembrane region" description="Helical" evidence="10">
    <location>
        <begin position="267"/>
        <end position="286"/>
    </location>
</feature>
<evidence type="ECO:0000256" key="2">
    <source>
        <dbReference type="ARBA" id="ARBA00006214"/>
    </source>
</evidence>
<dbReference type="InterPro" id="IPR012932">
    <property type="entry name" value="VKOR"/>
</dbReference>
<dbReference type="Pfam" id="PF13462">
    <property type="entry name" value="Thioredoxin_4"/>
    <property type="match status" value="1"/>
</dbReference>
<dbReference type="GO" id="GO:0016491">
    <property type="term" value="F:oxidoreductase activity"/>
    <property type="evidence" value="ECO:0007669"/>
    <property type="project" value="UniProtKB-KW"/>
</dbReference>
<feature type="transmembrane region" description="Helical" evidence="10">
    <location>
        <begin position="159"/>
        <end position="178"/>
    </location>
</feature>
<evidence type="ECO:0000256" key="10">
    <source>
        <dbReference type="SAM" id="Phobius"/>
    </source>
</evidence>
<dbReference type="SMART" id="SM00756">
    <property type="entry name" value="VKc"/>
    <property type="match status" value="1"/>
</dbReference>
<feature type="transmembrane region" description="Helical" evidence="10">
    <location>
        <begin position="335"/>
        <end position="356"/>
    </location>
</feature>
<dbReference type="InterPro" id="IPR005074">
    <property type="entry name" value="Peptidase_C39"/>
</dbReference>
<protein>
    <submittedName>
        <fullName evidence="12">Uncharacterized membrane protein</fullName>
    </submittedName>
</protein>
<comment type="subcellular location">
    <subcellularLocation>
        <location evidence="1">Membrane</location>
        <topology evidence="1">Multi-pass membrane protein</topology>
    </subcellularLocation>
</comment>
<gene>
    <name evidence="12" type="ORF">SAMN04488128_10356</name>
</gene>
<dbReference type="GO" id="GO:0005524">
    <property type="term" value="F:ATP binding"/>
    <property type="evidence" value="ECO:0007669"/>
    <property type="project" value="InterPro"/>
</dbReference>
<dbReference type="Pfam" id="PF07884">
    <property type="entry name" value="VKOR"/>
    <property type="match status" value="1"/>
</dbReference>
<evidence type="ECO:0000313" key="13">
    <source>
        <dbReference type="Proteomes" id="UP000190367"/>
    </source>
</evidence>
<organism evidence="12 13">
    <name type="scientific">Chitinophaga eiseniae</name>
    <dbReference type="NCBI Taxonomy" id="634771"/>
    <lineage>
        <taxon>Bacteria</taxon>
        <taxon>Pseudomonadati</taxon>
        <taxon>Bacteroidota</taxon>
        <taxon>Chitinophagia</taxon>
        <taxon>Chitinophagales</taxon>
        <taxon>Chitinophagaceae</taxon>
        <taxon>Chitinophaga</taxon>
    </lineage>
</organism>
<keyword evidence="13" id="KW-1185">Reference proteome</keyword>
<proteinExistence type="inferred from homology"/>
<reference evidence="13" key="1">
    <citation type="submission" date="2017-02" db="EMBL/GenBank/DDBJ databases">
        <authorList>
            <person name="Varghese N."/>
            <person name="Submissions S."/>
        </authorList>
    </citation>
    <scope>NUCLEOTIDE SEQUENCE [LARGE SCALE GENOMIC DNA]</scope>
    <source>
        <strain evidence="13">DSM 22224</strain>
    </source>
</reference>
<keyword evidence="7 10" id="KW-0472">Membrane</keyword>
<evidence type="ECO:0000256" key="9">
    <source>
        <dbReference type="ARBA" id="ARBA00023284"/>
    </source>
</evidence>
<feature type="transmembrane region" description="Helical" evidence="10">
    <location>
        <begin position="184"/>
        <end position="207"/>
    </location>
</feature>
<sequence length="558" mass="62163">MLSRLKQLIFPVSGEVASTKLLLDHLKVNVSLTTLTTEMESHPDFPGILSVSDILSKFGVENLLAKFDAEQLPQLPAPFLTQISGHDGVGTYFTVVRKIDARQVNYYDRETRSWENTATEDFRKNYMGLVLLAEAGEHAGEADYRQHVKAEKRQLILQYAKLFALPFIGLLAMAAAFFREGWSALLPVAFTLTTILGAMAGFLLLWYETDQYNPLLQQICTAGKKVNCGAVVHSKASKIAGISWSIIGTSYFTGSLLFMLFSGITGAQALLIMSVVSVLAAPYTLFSVYYQWRVAKQWCLLCLSVQFILLVQLLIPMAGKWHTLAPVTSVTPFTGITFLLSFFLPFLVITQLVPAFRSSKEARQNKMKFNQLKHNQQIFEALLAKQKAVEESTAGLGITLGNPDARIKLIKVCNPYCGPCSKAHTPVEELLHGSDNLQVQIIFTATNKEDDHRSLPVKHFLAVAENGDNRQIKEVLDGWYLSPTKDYQQFSGKYALPDGAMARQGKKVEAMRSWCDRAGIKATPTFFLSMPSADATTTVLYQLPDIYQIKDLKYILNT</sequence>
<evidence type="ECO:0000256" key="1">
    <source>
        <dbReference type="ARBA" id="ARBA00004141"/>
    </source>
</evidence>
<dbReference type="SUPFAM" id="SSF52833">
    <property type="entry name" value="Thioredoxin-like"/>
    <property type="match status" value="1"/>
</dbReference>
<dbReference type="InterPro" id="IPR036249">
    <property type="entry name" value="Thioredoxin-like_sf"/>
</dbReference>
<dbReference type="PROSITE" id="PS50990">
    <property type="entry name" value="PEPTIDASE_C39"/>
    <property type="match status" value="1"/>
</dbReference>
<name>A0A1T4SLJ8_9BACT</name>
<dbReference type="STRING" id="634771.SAMN04488128_10356"/>
<dbReference type="InterPro" id="IPR038354">
    <property type="entry name" value="VKOR_sf"/>
</dbReference>
<evidence type="ECO:0000313" key="12">
    <source>
        <dbReference type="EMBL" id="SKA29067.1"/>
    </source>
</evidence>
<keyword evidence="9" id="KW-0676">Redox-active center</keyword>
<evidence type="ECO:0000256" key="3">
    <source>
        <dbReference type="ARBA" id="ARBA00022692"/>
    </source>
</evidence>
<dbReference type="Pfam" id="PF03412">
    <property type="entry name" value="Peptidase_C39"/>
    <property type="match status" value="1"/>
</dbReference>
<keyword evidence="4" id="KW-0874">Quinone</keyword>
<dbReference type="CDD" id="cd12921">
    <property type="entry name" value="VKOR_4"/>
    <property type="match status" value="1"/>
</dbReference>
<dbReference type="AlphaFoldDB" id="A0A1T4SLJ8"/>